<proteinExistence type="predicted"/>
<dbReference type="EMBL" id="FXTO01000012">
    <property type="protein sequence ID" value="SMO74458.1"/>
    <property type="molecule type" value="Genomic_DNA"/>
</dbReference>
<organism evidence="1 2">
    <name type="scientific">Thalassovita litoralis</name>
    <dbReference type="NCBI Taxonomy" id="1010611"/>
    <lineage>
        <taxon>Bacteria</taxon>
        <taxon>Pseudomonadati</taxon>
        <taxon>Pseudomonadota</taxon>
        <taxon>Alphaproteobacteria</taxon>
        <taxon>Rhodobacterales</taxon>
        <taxon>Roseobacteraceae</taxon>
        <taxon>Thalassovita</taxon>
    </lineage>
</organism>
<dbReference type="AlphaFoldDB" id="A0A521DS60"/>
<evidence type="ECO:0000313" key="2">
    <source>
        <dbReference type="Proteomes" id="UP000316030"/>
    </source>
</evidence>
<reference evidence="1 2" key="1">
    <citation type="submission" date="2017-05" db="EMBL/GenBank/DDBJ databases">
        <authorList>
            <person name="Varghese N."/>
            <person name="Submissions S."/>
        </authorList>
    </citation>
    <scope>NUCLEOTIDE SEQUENCE [LARGE SCALE GENOMIC DNA]</scope>
    <source>
        <strain evidence="1 2">DSM 29506</strain>
    </source>
</reference>
<keyword evidence="2" id="KW-1185">Reference proteome</keyword>
<accession>A0A521DS60</accession>
<sequence length="54" mass="5665">MDIERQIANAPRTAAVGVAVTELGGTCVGCNNCRGLCQALIEVMTFPDAILNRS</sequence>
<dbReference type="Proteomes" id="UP000316030">
    <property type="component" value="Unassembled WGS sequence"/>
</dbReference>
<evidence type="ECO:0000313" key="1">
    <source>
        <dbReference type="EMBL" id="SMO74458.1"/>
    </source>
</evidence>
<protein>
    <submittedName>
        <fullName evidence="1">Uncharacterized protein</fullName>
    </submittedName>
</protein>
<name>A0A521DS60_9RHOB</name>
<dbReference type="RefSeq" id="WP_185958993.1">
    <property type="nucleotide sequence ID" value="NZ_FXTO01000012.1"/>
</dbReference>
<gene>
    <name evidence="1" type="ORF">SAMN06265173_11262</name>
</gene>